<evidence type="ECO:0000313" key="1">
    <source>
        <dbReference type="EMBL" id="OSJ30935.1"/>
    </source>
</evidence>
<keyword evidence="2" id="KW-1185">Reference proteome</keyword>
<accession>A0ABX3X620</accession>
<sequence length="197" mass="21325">MTNSYGHTTDAPRFRVIILTSATIGPTAYEALWDAVAGKLREAGYIKSPKATSRLKKSGLDRSKRSANSLFYLPAQAASSSDTFFDFHNGHQCRPLDPEQWLRNVPLEMPSESPADSVAPASAAGVAEAIAVWRSSSPGKGNDAFFTLALSLRTLGLDLKEIEQVLSEQAAFARSPAERRNQIASIMQSLSKARRAA</sequence>
<dbReference type="EMBL" id="NAFK01000151">
    <property type="protein sequence ID" value="OSJ30935.1"/>
    <property type="molecule type" value="Genomic_DNA"/>
</dbReference>
<evidence type="ECO:0008006" key="3">
    <source>
        <dbReference type="Google" id="ProtNLM"/>
    </source>
</evidence>
<proteinExistence type="predicted"/>
<organism evidence="1 2">
    <name type="scientific">Bradyrhizobium canariense</name>
    <dbReference type="NCBI Taxonomy" id="255045"/>
    <lineage>
        <taxon>Bacteria</taxon>
        <taxon>Pseudomonadati</taxon>
        <taxon>Pseudomonadota</taxon>
        <taxon>Alphaproteobacteria</taxon>
        <taxon>Hyphomicrobiales</taxon>
        <taxon>Nitrobacteraceae</taxon>
        <taxon>Bradyrhizobium</taxon>
    </lineage>
</organism>
<reference evidence="1 2" key="1">
    <citation type="submission" date="2017-03" db="EMBL/GenBank/DDBJ databases">
        <title>Whole genome sequences of fourteen strains of Bradyrhizobium canariense and one strain of Bradyrhizobium japonicum isolated from Lupinus (Papilionoideae: Genisteae) species in Algeria.</title>
        <authorList>
            <person name="Crovadore J."/>
            <person name="Chekireb D."/>
            <person name="Brachmann A."/>
            <person name="Chablais R."/>
            <person name="Cochard B."/>
            <person name="Lefort F."/>
        </authorList>
    </citation>
    <scope>NUCLEOTIDE SEQUENCE [LARGE SCALE GENOMIC DNA]</scope>
    <source>
        <strain evidence="1 2">UBMAN05</strain>
    </source>
</reference>
<comment type="caution">
    <text evidence="1">The sequence shown here is derived from an EMBL/GenBank/DDBJ whole genome shotgun (WGS) entry which is preliminary data.</text>
</comment>
<gene>
    <name evidence="1" type="ORF">BST63_11275</name>
</gene>
<dbReference type="Proteomes" id="UP000193884">
    <property type="component" value="Unassembled WGS sequence"/>
</dbReference>
<protein>
    <recommendedName>
        <fullName evidence="3">Primase C-terminal 1 domain-containing protein</fullName>
    </recommendedName>
</protein>
<name>A0ABX3X620_9BRAD</name>
<evidence type="ECO:0000313" key="2">
    <source>
        <dbReference type="Proteomes" id="UP000193884"/>
    </source>
</evidence>